<dbReference type="InterPro" id="IPR022643">
    <property type="entry name" value="De-COase2_C"/>
</dbReference>
<feature type="domain" description="Orn/DAP/Arg decarboxylase 2 N-terminal" evidence="8">
    <location>
        <begin position="137"/>
        <end position="254"/>
    </location>
</feature>
<evidence type="ECO:0000256" key="6">
    <source>
        <dbReference type="RuleBase" id="RU003737"/>
    </source>
</evidence>
<feature type="modified residue" description="N6-(pyridoxal phosphate)lysine" evidence="5">
    <location>
        <position position="160"/>
    </location>
</feature>
<evidence type="ECO:0000256" key="1">
    <source>
        <dbReference type="ARBA" id="ARBA00001933"/>
    </source>
</evidence>
<keyword evidence="3 5" id="KW-0663">Pyridoxal phosphate</keyword>
<sequence length="490" mass="54891">MASKRRNMFYENKKQETTEIEEKLSWKTTNYRCPMRTEAEGAPRCLDSTWRAPFRLPFMTVILCLLRSFTSRSIYDVLLFRAALSSSRSLNSTLVDMQLDRSQVVRIVPDGFDPIGYMREIASDEELDDPFMVTDLTEIWRQWNAWKSICPNVHPYFQLKSNRSRPVLEVLAALGVGFTCSTKVEMEAALSVGVDPGSVMLGTTMKLVNHIGYAAQAGVRLMLADSTEEMEKIRRYHTDPKLILVVRGDKSGEASEEFRSLLEKADRLKMPVVGLSLQLGNETSTTVNLVTTAVNQAADWGHTIRTIVLTPTPHTLDVLRQAGELAESSAGRKLEVVVQDDRLLVEGATKSAAKVLALTRRSNDPLPKCFLNDGFYGTFNLARRRHCQRVLGPAKPLHKESPTGDGECWQVWGPTCDTVDLVGSGCRLPPIHPGHWIVFSEMGAYSTTNSCAFNGYHPPTQYYIIQDTPWRLLQSHLTLTAVHKSQAPMP</sequence>
<keyword evidence="4" id="KW-0456">Lyase</keyword>
<dbReference type="Gene3D" id="2.40.37.10">
    <property type="entry name" value="Lyase, Ornithine Decarboxylase, Chain A, domain 1"/>
    <property type="match status" value="1"/>
</dbReference>
<dbReference type="InterPro" id="IPR022644">
    <property type="entry name" value="De-COase2_N"/>
</dbReference>
<evidence type="ECO:0000256" key="2">
    <source>
        <dbReference type="ARBA" id="ARBA00008872"/>
    </source>
</evidence>
<dbReference type="Pfam" id="PF00278">
    <property type="entry name" value="Orn_DAP_Arg_deC"/>
    <property type="match status" value="1"/>
</dbReference>
<organism evidence="9 10">
    <name type="scientific">Ranatra chinensis</name>
    <dbReference type="NCBI Taxonomy" id="642074"/>
    <lineage>
        <taxon>Eukaryota</taxon>
        <taxon>Metazoa</taxon>
        <taxon>Ecdysozoa</taxon>
        <taxon>Arthropoda</taxon>
        <taxon>Hexapoda</taxon>
        <taxon>Insecta</taxon>
        <taxon>Pterygota</taxon>
        <taxon>Neoptera</taxon>
        <taxon>Paraneoptera</taxon>
        <taxon>Hemiptera</taxon>
        <taxon>Heteroptera</taxon>
        <taxon>Panheteroptera</taxon>
        <taxon>Nepomorpha</taxon>
        <taxon>Nepidae</taxon>
        <taxon>Ranatrinae</taxon>
        <taxon>Ranatra</taxon>
    </lineage>
</organism>
<dbReference type="Pfam" id="PF02784">
    <property type="entry name" value="Orn_Arg_deC_N"/>
    <property type="match status" value="1"/>
</dbReference>
<protein>
    <recommendedName>
        <fullName evidence="11">Orn/DAP/Arg decarboxylase 2 N-terminal domain-containing protein</fullName>
    </recommendedName>
</protein>
<dbReference type="Proteomes" id="UP001558652">
    <property type="component" value="Unassembled WGS sequence"/>
</dbReference>
<dbReference type="InterPro" id="IPR002433">
    <property type="entry name" value="Orn_de-COase"/>
</dbReference>
<keyword evidence="10" id="KW-1185">Reference proteome</keyword>
<evidence type="ECO:0000313" key="10">
    <source>
        <dbReference type="Proteomes" id="UP001558652"/>
    </source>
</evidence>
<comment type="caution">
    <text evidence="9">The sequence shown here is derived from an EMBL/GenBank/DDBJ whole genome shotgun (WGS) entry which is preliminary data.</text>
</comment>
<accession>A0ABD0YM15</accession>
<evidence type="ECO:0000256" key="3">
    <source>
        <dbReference type="ARBA" id="ARBA00022898"/>
    </source>
</evidence>
<dbReference type="InterPro" id="IPR029066">
    <property type="entry name" value="PLP-binding_barrel"/>
</dbReference>
<comment type="similarity">
    <text evidence="2 6">Belongs to the Orn/Lys/Arg decarboxylase class-II family.</text>
</comment>
<dbReference type="PRINTS" id="PR01182">
    <property type="entry name" value="ORNDCRBXLASE"/>
</dbReference>
<dbReference type="PRINTS" id="PR01179">
    <property type="entry name" value="ODADCRBXLASE"/>
</dbReference>
<evidence type="ECO:0000259" key="8">
    <source>
        <dbReference type="Pfam" id="PF02784"/>
    </source>
</evidence>
<dbReference type="PANTHER" id="PTHR11482:SF6">
    <property type="entry name" value="ORNITHINE DECARBOXYLASE 1-RELATED"/>
    <property type="match status" value="1"/>
</dbReference>
<evidence type="ECO:0000256" key="5">
    <source>
        <dbReference type="PIRSR" id="PIRSR600183-50"/>
    </source>
</evidence>
<name>A0ABD0YM15_9HEMI</name>
<evidence type="ECO:0000259" key="7">
    <source>
        <dbReference type="Pfam" id="PF00278"/>
    </source>
</evidence>
<dbReference type="Gene3D" id="3.20.20.10">
    <property type="entry name" value="Alanine racemase"/>
    <property type="match status" value="1"/>
</dbReference>
<dbReference type="AlphaFoldDB" id="A0ABD0YM15"/>
<dbReference type="EMBL" id="JBFDAA010000005">
    <property type="protein sequence ID" value="KAL1132300.1"/>
    <property type="molecule type" value="Genomic_DNA"/>
</dbReference>
<evidence type="ECO:0008006" key="11">
    <source>
        <dbReference type="Google" id="ProtNLM"/>
    </source>
</evidence>
<gene>
    <name evidence="9" type="ORF">AAG570_010257</name>
</gene>
<comment type="cofactor">
    <cofactor evidence="1 5">
        <name>pyridoxal 5'-phosphate</name>
        <dbReference type="ChEBI" id="CHEBI:597326"/>
    </cofactor>
</comment>
<dbReference type="PANTHER" id="PTHR11482">
    <property type="entry name" value="ARGININE/DIAMINOPIMELATE/ORNITHINE DECARBOXYLASE"/>
    <property type="match status" value="1"/>
</dbReference>
<dbReference type="InterPro" id="IPR000183">
    <property type="entry name" value="Orn/DAP/Arg_de-COase"/>
</dbReference>
<dbReference type="SUPFAM" id="SSF50621">
    <property type="entry name" value="Alanine racemase C-terminal domain-like"/>
    <property type="match status" value="1"/>
</dbReference>
<evidence type="ECO:0000313" key="9">
    <source>
        <dbReference type="EMBL" id="KAL1132300.1"/>
    </source>
</evidence>
<proteinExistence type="inferred from homology"/>
<evidence type="ECO:0000256" key="4">
    <source>
        <dbReference type="ARBA" id="ARBA00023239"/>
    </source>
</evidence>
<feature type="active site" description="Proton donor" evidence="5">
    <location>
        <position position="416"/>
    </location>
</feature>
<reference evidence="9 10" key="1">
    <citation type="submission" date="2024-07" db="EMBL/GenBank/DDBJ databases">
        <title>Chromosome-level genome assembly of the water stick insect Ranatra chinensis (Heteroptera: Nepidae).</title>
        <authorList>
            <person name="Liu X."/>
        </authorList>
    </citation>
    <scope>NUCLEOTIDE SEQUENCE [LARGE SCALE GENOMIC DNA]</scope>
    <source>
        <strain evidence="9">Cailab_2021Rc</strain>
        <tissue evidence="9">Muscle</tissue>
    </source>
</reference>
<dbReference type="GO" id="GO:0016829">
    <property type="term" value="F:lyase activity"/>
    <property type="evidence" value="ECO:0007669"/>
    <property type="project" value="UniProtKB-KW"/>
</dbReference>
<dbReference type="InterPro" id="IPR009006">
    <property type="entry name" value="Ala_racemase/Decarboxylase_C"/>
</dbReference>
<feature type="domain" description="Orn/DAP/Arg decarboxylase 2 C-terminal" evidence="7">
    <location>
        <begin position="366"/>
        <end position="443"/>
    </location>
</feature>
<dbReference type="SUPFAM" id="SSF51419">
    <property type="entry name" value="PLP-binding barrel"/>
    <property type="match status" value="1"/>
</dbReference>